<dbReference type="STRING" id="311403.Arad_1616"/>
<dbReference type="HAMAP" id="MF_00010">
    <property type="entry name" value="UPF0060"/>
    <property type="match status" value="1"/>
</dbReference>
<keyword evidence="2 5" id="KW-0812">Transmembrane</keyword>
<reference evidence="6 7" key="1">
    <citation type="journal article" date="2009" name="J. Bacteriol.">
        <title>Genome sequences of three Agrobacterium biovars help elucidate the evolution of multichromosome genomes in bacteria.</title>
        <authorList>
            <person name="Slater S.C."/>
            <person name="Goldman B.S."/>
            <person name="Goodner B."/>
            <person name="Setubal J.C."/>
            <person name="Farrand S.K."/>
            <person name="Nester E.W."/>
            <person name="Burr T.J."/>
            <person name="Banta L."/>
            <person name="Dickerman A.W."/>
            <person name="Paulsen I."/>
            <person name="Otten L."/>
            <person name="Suen G."/>
            <person name="Welch R."/>
            <person name="Almeida N.F."/>
            <person name="Arnold F."/>
            <person name="Burton O.T."/>
            <person name="Du Z."/>
            <person name="Ewing A."/>
            <person name="Godsy E."/>
            <person name="Heisel S."/>
            <person name="Houmiel K.L."/>
            <person name="Jhaveri J."/>
            <person name="Lu J."/>
            <person name="Miller N.M."/>
            <person name="Norton S."/>
            <person name="Chen Q."/>
            <person name="Phoolcharoen W."/>
            <person name="Ohlin V."/>
            <person name="Ondrusek D."/>
            <person name="Pride N."/>
            <person name="Stricklin S.L."/>
            <person name="Sun J."/>
            <person name="Wheeler C."/>
            <person name="Wilson L."/>
            <person name="Zhu H."/>
            <person name="Wood D.W."/>
        </authorList>
    </citation>
    <scope>NUCLEOTIDE SEQUENCE [LARGE SCALE GENOMIC DNA]</scope>
    <source>
        <strain evidence="7">K84 / ATCC BAA-868</strain>
    </source>
</reference>
<evidence type="ECO:0000256" key="5">
    <source>
        <dbReference type="HAMAP-Rule" id="MF_00010"/>
    </source>
</evidence>
<dbReference type="AlphaFoldDB" id="B9JC90"/>
<sequence>MKALSPRKIRLLLCRMKALLVVNQNLDSRPPPALLEIIMTYALYALAALAEIAGCFAFWAWLRLAKPIWWLAPGLVSLALFAWLLALVPSDAAGRTYAAYGGVYIVASILWLWLAEGRLPDRWDIFGAVVCLAGGAIILFGPRG</sequence>
<feature type="transmembrane region" description="Helical" evidence="5">
    <location>
        <begin position="68"/>
        <end position="88"/>
    </location>
</feature>
<evidence type="ECO:0000256" key="4">
    <source>
        <dbReference type="ARBA" id="ARBA00023136"/>
    </source>
</evidence>
<dbReference type="KEGG" id="ara:Arad_1616"/>
<dbReference type="NCBIfam" id="NF002586">
    <property type="entry name" value="PRK02237.1"/>
    <property type="match status" value="1"/>
</dbReference>
<evidence type="ECO:0000256" key="2">
    <source>
        <dbReference type="ARBA" id="ARBA00022692"/>
    </source>
</evidence>
<keyword evidence="1 5" id="KW-1003">Cell membrane</keyword>
<dbReference type="InterPro" id="IPR003844">
    <property type="entry name" value="UPF0060"/>
</dbReference>
<keyword evidence="5" id="KW-0997">Cell inner membrane</keyword>
<dbReference type="EMBL" id="CP000628">
    <property type="protein sequence ID" value="ACM26011.1"/>
    <property type="molecule type" value="Genomic_DNA"/>
</dbReference>
<dbReference type="HOGENOM" id="CLU_117653_1_1_5"/>
<proteinExistence type="inferred from homology"/>
<dbReference type="Pfam" id="PF02694">
    <property type="entry name" value="UPF0060"/>
    <property type="match status" value="1"/>
</dbReference>
<name>B9JC90_RHIR8</name>
<comment type="subcellular location">
    <subcellularLocation>
        <location evidence="5">Cell inner membrane</location>
        <topology evidence="5">Multi-pass membrane protein</topology>
    </subcellularLocation>
</comment>
<dbReference type="InterPro" id="IPR037185">
    <property type="entry name" value="EmrE-like"/>
</dbReference>
<evidence type="ECO:0000313" key="7">
    <source>
        <dbReference type="Proteomes" id="UP000001600"/>
    </source>
</evidence>
<dbReference type="Proteomes" id="UP000001600">
    <property type="component" value="Chromosome 1"/>
</dbReference>
<feature type="transmembrane region" description="Helical" evidence="5">
    <location>
        <begin position="41"/>
        <end position="62"/>
    </location>
</feature>
<evidence type="ECO:0000256" key="1">
    <source>
        <dbReference type="ARBA" id="ARBA00022475"/>
    </source>
</evidence>
<evidence type="ECO:0000313" key="6">
    <source>
        <dbReference type="EMBL" id="ACM26011.1"/>
    </source>
</evidence>
<accession>B9JC90</accession>
<dbReference type="PANTHER" id="PTHR36116">
    <property type="entry name" value="UPF0060 MEMBRANE PROTEIN YNFA"/>
    <property type="match status" value="1"/>
</dbReference>
<keyword evidence="3 5" id="KW-1133">Transmembrane helix</keyword>
<dbReference type="SUPFAM" id="SSF103481">
    <property type="entry name" value="Multidrug resistance efflux transporter EmrE"/>
    <property type="match status" value="1"/>
</dbReference>
<feature type="transmembrane region" description="Helical" evidence="5">
    <location>
        <begin position="125"/>
        <end position="142"/>
    </location>
</feature>
<feature type="transmembrane region" description="Helical" evidence="5">
    <location>
        <begin position="97"/>
        <end position="113"/>
    </location>
</feature>
<gene>
    <name evidence="6" type="ordered locus">Arad_1616</name>
</gene>
<evidence type="ECO:0000256" key="3">
    <source>
        <dbReference type="ARBA" id="ARBA00022989"/>
    </source>
</evidence>
<dbReference type="PANTHER" id="PTHR36116:SF1">
    <property type="entry name" value="UPF0060 MEMBRANE PROTEIN YNFA"/>
    <property type="match status" value="1"/>
</dbReference>
<keyword evidence="4 5" id="KW-0472">Membrane</keyword>
<comment type="similarity">
    <text evidence="5">Belongs to the UPF0060 family.</text>
</comment>
<organism evidence="6 7">
    <name type="scientific">Rhizobium rhizogenes (strain K84 / ATCC BAA-868)</name>
    <name type="common">Agrobacterium radiobacter</name>
    <dbReference type="NCBI Taxonomy" id="311403"/>
    <lineage>
        <taxon>Bacteria</taxon>
        <taxon>Pseudomonadati</taxon>
        <taxon>Pseudomonadota</taxon>
        <taxon>Alphaproteobacteria</taxon>
        <taxon>Hyphomicrobiales</taxon>
        <taxon>Rhizobiaceae</taxon>
        <taxon>Rhizobium/Agrobacterium group</taxon>
        <taxon>Rhizobium</taxon>
    </lineage>
</organism>
<protein>
    <submittedName>
        <fullName evidence="6">Uncharacterized protein</fullName>
    </submittedName>
</protein>
<dbReference type="GO" id="GO:0005886">
    <property type="term" value="C:plasma membrane"/>
    <property type="evidence" value="ECO:0007669"/>
    <property type="project" value="UniProtKB-SubCell"/>
</dbReference>
<dbReference type="eggNOG" id="COG1742">
    <property type="taxonomic scope" value="Bacteria"/>
</dbReference>